<comment type="caution">
    <text evidence="2">The sequence shown here is derived from an EMBL/GenBank/DDBJ whole genome shotgun (WGS) entry which is preliminary data.</text>
</comment>
<dbReference type="InterPro" id="IPR032675">
    <property type="entry name" value="LRR_dom_sf"/>
</dbReference>
<protein>
    <recommendedName>
        <fullName evidence="1">R13L1/DRL21-like LRR repeat region domain-containing protein</fullName>
    </recommendedName>
</protein>
<dbReference type="Pfam" id="PF25019">
    <property type="entry name" value="LRR_R13L1-DRL21"/>
    <property type="match status" value="1"/>
</dbReference>
<dbReference type="PANTHER" id="PTHR47186">
    <property type="entry name" value="LEUCINE-RICH REPEAT-CONTAINING PROTEIN 57"/>
    <property type="match status" value="1"/>
</dbReference>
<feature type="domain" description="R13L1/DRL21-like LRR repeat region" evidence="1">
    <location>
        <begin position="152"/>
        <end position="274"/>
    </location>
</feature>
<organism evidence="2 3">
    <name type="scientific">Miscanthus lutarioriparius</name>
    <dbReference type="NCBI Taxonomy" id="422564"/>
    <lineage>
        <taxon>Eukaryota</taxon>
        <taxon>Viridiplantae</taxon>
        <taxon>Streptophyta</taxon>
        <taxon>Embryophyta</taxon>
        <taxon>Tracheophyta</taxon>
        <taxon>Spermatophyta</taxon>
        <taxon>Magnoliopsida</taxon>
        <taxon>Liliopsida</taxon>
        <taxon>Poales</taxon>
        <taxon>Poaceae</taxon>
        <taxon>PACMAD clade</taxon>
        <taxon>Panicoideae</taxon>
        <taxon>Andropogonodae</taxon>
        <taxon>Andropogoneae</taxon>
        <taxon>Saccharinae</taxon>
        <taxon>Miscanthus</taxon>
    </lineage>
</organism>
<dbReference type="EMBL" id="CAJGYO010000008">
    <property type="protein sequence ID" value="CAD6251184.1"/>
    <property type="molecule type" value="Genomic_DNA"/>
</dbReference>
<dbReference type="Proteomes" id="UP000604825">
    <property type="component" value="Unassembled WGS sequence"/>
</dbReference>
<proteinExistence type="predicted"/>
<evidence type="ECO:0000259" key="1">
    <source>
        <dbReference type="Pfam" id="PF25019"/>
    </source>
</evidence>
<dbReference type="Gene3D" id="3.80.10.10">
    <property type="entry name" value="Ribonuclease Inhibitor"/>
    <property type="match status" value="2"/>
</dbReference>
<evidence type="ECO:0000313" key="2">
    <source>
        <dbReference type="EMBL" id="CAD6251184.1"/>
    </source>
</evidence>
<dbReference type="OrthoDB" id="1935327at2759"/>
<keyword evidence="3" id="KW-1185">Reference proteome</keyword>
<reference evidence="2" key="1">
    <citation type="submission" date="2020-10" db="EMBL/GenBank/DDBJ databases">
        <authorList>
            <person name="Han B."/>
            <person name="Lu T."/>
            <person name="Zhao Q."/>
            <person name="Huang X."/>
            <person name="Zhao Y."/>
        </authorList>
    </citation>
    <scope>NUCLEOTIDE SEQUENCE</scope>
</reference>
<name>A0A811Q1Y3_9POAL</name>
<dbReference type="SUPFAM" id="SSF52058">
    <property type="entry name" value="L domain-like"/>
    <property type="match status" value="2"/>
</dbReference>
<dbReference type="PANTHER" id="PTHR47186:SF58">
    <property type="entry name" value="NB-ARC DOMAIN-CONTAINING PROTEIN"/>
    <property type="match status" value="1"/>
</dbReference>
<gene>
    <name evidence="2" type="ORF">NCGR_LOCUS34946</name>
</gene>
<evidence type="ECO:0000313" key="3">
    <source>
        <dbReference type="Proteomes" id="UP000604825"/>
    </source>
</evidence>
<dbReference type="AlphaFoldDB" id="A0A811Q1Y3"/>
<sequence length="677" mass="76040">MDKLRRRIDIGNLQSLMIFGEYRRASLVNILRDTFKEIKDLRVLFIFMYSLDSLPHNFSKLIHLQYLKLKSPHYSEMCLPSTVSRFYHLKFLDLKDWRSSLDLPKGISRLVNLCHFLSNVVFHSNVPEVGKMKLLQELRSFHVKKESAGFELRELGQLEKIGGELQMYGLENVRTREEANEAKLMEKRNLVELALVWSGGGQPTMEDDILDGLKPHSNIRALSIVNHVGGTGPTWLCSNTHLTNLETLHLEGVSWSALPPFGLIHHLRTLKLKNIVGIRQFGPDLIGGITEKSFKLLNEVEFADMPELVEWVGELTHIYSQGLKQSDYFYYHSSHLSINKMLCELALHNLSEVERLKINDASLISFTDLQKLHPLRSIEVWRCNEMFLRALDDGIVLESVQSLHLIEFRVTGKSLPSLFKCFPSLSVLDVTAASDEDHDDEEVLLQFPPCSSLRNVQLRGCKNLVLPVEDGGGFQGLLSLESVLIDDCGKLFSGWSMGAADCNSINPFPPCVKKLGLYNEPSTLSMALLSNLTSLTELGLENCTNITVDGFNPLITSNLEYLSVWNRKQDGETEPYSISVAADLLTEVSRTKAMPAGSCSFQLTQLDVDSISAVLVAPICTCLSTTLRTLCFIYDYQAESFTEEQDQALQLLTSLESLSISECRALQSLKGCIASLL</sequence>
<dbReference type="InterPro" id="IPR056789">
    <property type="entry name" value="LRR_R13L1-DRL21"/>
</dbReference>
<accession>A0A811Q1Y3</accession>